<evidence type="ECO:0000313" key="2">
    <source>
        <dbReference type="Proteomes" id="UP001600424"/>
    </source>
</evidence>
<sequence length="60" mass="6578">MTSYVCPSCDIDFGYPQGLTVHQELGCDWGDDEPDGEAKYCCGMIYEDGESTCRSCGEPL</sequence>
<evidence type="ECO:0000313" key="1">
    <source>
        <dbReference type="EMBL" id="MFE5982059.1"/>
    </source>
</evidence>
<dbReference type="EMBL" id="JBHTRV010000014">
    <property type="protein sequence ID" value="MFE5982059.1"/>
    <property type="molecule type" value="Genomic_DNA"/>
</dbReference>
<gene>
    <name evidence="1" type="ORF">ACFQ63_20405</name>
</gene>
<organism evidence="1 2">
    <name type="scientific">Streptomyces wedmorensis</name>
    <dbReference type="NCBI Taxonomy" id="43759"/>
    <lineage>
        <taxon>Bacteria</taxon>
        <taxon>Bacillati</taxon>
        <taxon>Actinomycetota</taxon>
        <taxon>Actinomycetes</taxon>
        <taxon>Kitasatosporales</taxon>
        <taxon>Streptomycetaceae</taxon>
        <taxon>Streptomyces</taxon>
    </lineage>
</organism>
<protein>
    <recommendedName>
        <fullName evidence="3">C2H2-type domain-containing protein</fullName>
    </recommendedName>
</protein>
<dbReference type="Proteomes" id="UP001600424">
    <property type="component" value="Unassembled WGS sequence"/>
</dbReference>
<keyword evidence="2" id="KW-1185">Reference proteome</keyword>
<dbReference type="RefSeq" id="WP_386253162.1">
    <property type="nucleotide sequence ID" value="NZ_JBHTRV010000014.1"/>
</dbReference>
<proteinExistence type="predicted"/>
<evidence type="ECO:0008006" key="3">
    <source>
        <dbReference type="Google" id="ProtNLM"/>
    </source>
</evidence>
<accession>A0ABW6IZK1</accession>
<comment type="caution">
    <text evidence="1">The sequence shown here is derived from an EMBL/GenBank/DDBJ whole genome shotgun (WGS) entry which is preliminary data.</text>
</comment>
<reference evidence="1 2" key="1">
    <citation type="submission" date="2024-09" db="EMBL/GenBank/DDBJ databases">
        <title>The Natural Products Discovery Center: Release of the First 8490 Sequenced Strains for Exploring Actinobacteria Biosynthetic Diversity.</title>
        <authorList>
            <person name="Kalkreuter E."/>
            <person name="Kautsar S.A."/>
            <person name="Yang D."/>
            <person name="Bader C.D."/>
            <person name="Teijaro C.N."/>
            <person name="Fluegel L."/>
            <person name="Davis C.M."/>
            <person name="Simpson J.R."/>
            <person name="Lauterbach L."/>
            <person name="Steele A.D."/>
            <person name="Gui C."/>
            <person name="Meng S."/>
            <person name="Li G."/>
            <person name="Viehrig K."/>
            <person name="Ye F."/>
            <person name="Su P."/>
            <person name="Kiefer A.F."/>
            <person name="Nichols A."/>
            <person name="Cepeda A.J."/>
            <person name="Yan W."/>
            <person name="Fan B."/>
            <person name="Jiang Y."/>
            <person name="Adhikari A."/>
            <person name="Zheng C.-J."/>
            <person name="Schuster L."/>
            <person name="Cowan T.M."/>
            <person name="Smanski M.J."/>
            <person name="Chevrette M.G."/>
            <person name="De Carvalho L.P.S."/>
            <person name="Shen B."/>
        </authorList>
    </citation>
    <scope>NUCLEOTIDE SEQUENCE [LARGE SCALE GENOMIC DNA]</scope>
    <source>
        <strain evidence="1 2">NPDC056472</strain>
    </source>
</reference>
<name>A0ABW6IZK1_STRWE</name>